<feature type="compositionally biased region" description="Basic and acidic residues" evidence="1">
    <location>
        <begin position="337"/>
        <end position="346"/>
    </location>
</feature>
<keyword evidence="4" id="KW-1185">Reference proteome</keyword>
<feature type="transmembrane region" description="Helical" evidence="2">
    <location>
        <begin position="195"/>
        <end position="214"/>
    </location>
</feature>
<name>A0A1B7NWD0_9EURO</name>
<dbReference type="InterPro" id="IPR010721">
    <property type="entry name" value="UstE-like"/>
</dbReference>
<comment type="caution">
    <text evidence="3">The sequence shown here is derived from an EMBL/GenBank/DDBJ whole genome shotgun (WGS) entry which is preliminary data.</text>
</comment>
<evidence type="ECO:0000256" key="1">
    <source>
        <dbReference type="SAM" id="MobiDB-lite"/>
    </source>
</evidence>
<feature type="compositionally biased region" description="Basic residues" evidence="1">
    <location>
        <begin position="367"/>
        <end position="378"/>
    </location>
</feature>
<feature type="compositionally biased region" description="Low complexity" evidence="1">
    <location>
        <begin position="347"/>
        <end position="357"/>
    </location>
</feature>
<dbReference type="Gene3D" id="1.20.120.1630">
    <property type="match status" value="1"/>
</dbReference>
<dbReference type="EMBL" id="LGUA01000550">
    <property type="protein sequence ID" value="OAX81089.1"/>
    <property type="molecule type" value="Genomic_DNA"/>
</dbReference>
<organism evidence="3 4">
    <name type="scientific">Emergomyces africanus</name>
    <dbReference type="NCBI Taxonomy" id="1955775"/>
    <lineage>
        <taxon>Eukaryota</taxon>
        <taxon>Fungi</taxon>
        <taxon>Dikarya</taxon>
        <taxon>Ascomycota</taxon>
        <taxon>Pezizomycotina</taxon>
        <taxon>Eurotiomycetes</taxon>
        <taxon>Eurotiomycetidae</taxon>
        <taxon>Onygenales</taxon>
        <taxon>Ajellomycetaceae</taxon>
        <taxon>Emergomyces</taxon>
    </lineage>
</organism>
<dbReference type="AlphaFoldDB" id="A0A1B7NWD0"/>
<dbReference type="Pfam" id="PF06966">
    <property type="entry name" value="DUF1295"/>
    <property type="match status" value="1"/>
</dbReference>
<dbReference type="GO" id="GO:0016020">
    <property type="term" value="C:membrane"/>
    <property type="evidence" value="ECO:0007669"/>
    <property type="project" value="TreeGrafter"/>
</dbReference>
<keyword evidence="2" id="KW-0472">Membrane</keyword>
<sequence>MALPSVHTVEACVDVRLTVFPFVSQLLNLPTRLIESGTDLEAVKQVYINTNPFITVIAFTLFLAPVFLIISEATRNYSQVDRCWSILPIVYNAHYSMWCHLNGLPSGIINTICGITIIWGVRLTHNYWRKGGYSIGSEDYRWAIVRNKFNSPYLFFLFNVTFISLIQPVLLALITAPTYVFVLLSTTPEGSKYELSDFIFSRLILFFVFIETLADQQQWKFQNAKREYNEIARVPSQYKGIYTNNDLSRGFVVSGLWAWCRHPNFAAEQAIWLALYQWSCVKTDQLYNWSGVGALCYVALFQGSTYLTEKITASKYPDYKHYQLRVGKFIPRLGVEPRGEIPEDHASSLSSSSLPSSDRTQPEKPKLSKTKTTKKKAR</sequence>
<keyword evidence="2" id="KW-1133">Transmembrane helix</keyword>
<evidence type="ECO:0008006" key="5">
    <source>
        <dbReference type="Google" id="ProtNLM"/>
    </source>
</evidence>
<evidence type="ECO:0000256" key="2">
    <source>
        <dbReference type="SAM" id="Phobius"/>
    </source>
</evidence>
<keyword evidence="2" id="KW-0812">Transmembrane</keyword>
<dbReference type="PANTHER" id="PTHR32251">
    <property type="entry name" value="3-OXO-5-ALPHA-STEROID 4-DEHYDROGENASE"/>
    <property type="match status" value="1"/>
</dbReference>
<evidence type="ECO:0000313" key="3">
    <source>
        <dbReference type="EMBL" id="OAX81089.1"/>
    </source>
</evidence>
<feature type="transmembrane region" description="Helical" evidence="2">
    <location>
        <begin position="153"/>
        <end position="175"/>
    </location>
</feature>
<accession>A0A1B7NWD0</accession>
<proteinExistence type="predicted"/>
<dbReference type="Proteomes" id="UP000091918">
    <property type="component" value="Unassembled WGS sequence"/>
</dbReference>
<reference evidence="3 4" key="1">
    <citation type="submission" date="2015-07" db="EMBL/GenBank/DDBJ databases">
        <title>Emmonsia species relationships and genome sequence.</title>
        <authorList>
            <person name="Cuomo C.A."/>
            <person name="Schwartz I.S."/>
            <person name="Kenyon C."/>
            <person name="de Hoog G.S."/>
            <person name="Govender N.P."/>
            <person name="Botha A."/>
            <person name="Moreno L."/>
            <person name="de Vries M."/>
            <person name="Munoz J.F."/>
            <person name="Stielow J.B."/>
        </authorList>
    </citation>
    <scope>NUCLEOTIDE SEQUENCE [LARGE SCALE GENOMIC DNA]</scope>
    <source>
        <strain evidence="3 4">CBS 136260</strain>
    </source>
</reference>
<feature type="transmembrane region" description="Helical" evidence="2">
    <location>
        <begin position="53"/>
        <end position="70"/>
    </location>
</feature>
<gene>
    <name evidence="3" type="ORF">ACJ72_04571</name>
</gene>
<dbReference type="OrthoDB" id="201504at2759"/>
<dbReference type="PANTHER" id="PTHR32251:SF23">
    <property type="entry name" value="3-OXO-5-ALPHA-STEROID 4-DEHYDROGENASE (DUF1295)"/>
    <property type="match status" value="1"/>
</dbReference>
<evidence type="ECO:0000313" key="4">
    <source>
        <dbReference type="Proteomes" id="UP000091918"/>
    </source>
</evidence>
<feature type="region of interest" description="Disordered" evidence="1">
    <location>
        <begin position="337"/>
        <end position="378"/>
    </location>
</feature>
<protein>
    <recommendedName>
        <fullName evidence="5">Steroid 5-alpha reductase C-terminal domain-containing protein</fullName>
    </recommendedName>
</protein>